<dbReference type="EMBL" id="VMKJ01000017">
    <property type="protein sequence ID" value="TVO36343.1"/>
    <property type="molecule type" value="Genomic_DNA"/>
</dbReference>
<dbReference type="Pfam" id="PF07445">
    <property type="entry name" value="PriC"/>
    <property type="match status" value="1"/>
</dbReference>
<evidence type="ECO:0000313" key="2">
    <source>
        <dbReference type="Proteomes" id="UP000319828"/>
    </source>
</evidence>
<name>A0A557P6Q5_9VIBR</name>
<proteinExistence type="predicted"/>
<comment type="caution">
    <text evidence="1">The sequence shown here is derived from an EMBL/GenBank/DDBJ whole genome shotgun (WGS) entry which is preliminary data.</text>
</comment>
<dbReference type="InterPro" id="IPR038338">
    <property type="entry name" value="PriC_sf"/>
</dbReference>
<dbReference type="OrthoDB" id="6402824at2"/>
<sequence length="187" mass="22003">MSHFSDIAAKLDTLAKQAAQRDRQKGEHHQPLFDEHLFSCRARFLVPCVSEAQTTYDSIIREQQANRLTQLRAEHLSQKLIAQLEAIQRELATGSIRHNEIKHSSHYRKPISELYQDLSQHQEWEIRLKDLVLQKTHQVDHCSSFQRAKAQQDLLVAEQRLERCQSAKLKIEKQITYRERHNPSNDY</sequence>
<dbReference type="Gene3D" id="1.20.1270.340">
    <property type="match status" value="1"/>
</dbReference>
<dbReference type="InterPro" id="IPR010890">
    <property type="entry name" value="PriC"/>
</dbReference>
<dbReference type="RefSeq" id="WP_144388176.1">
    <property type="nucleotide sequence ID" value="NZ_CANNCB010000012.1"/>
</dbReference>
<accession>A0A557P6Q5</accession>
<organism evidence="1 2">
    <name type="scientific">Vibrio algivorus</name>
    <dbReference type="NCBI Taxonomy" id="1667024"/>
    <lineage>
        <taxon>Bacteria</taxon>
        <taxon>Pseudomonadati</taxon>
        <taxon>Pseudomonadota</taxon>
        <taxon>Gammaproteobacteria</taxon>
        <taxon>Vibrionales</taxon>
        <taxon>Vibrionaceae</taxon>
        <taxon>Vibrio</taxon>
    </lineage>
</organism>
<evidence type="ECO:0000313" key="1">
    <source>
        <dbReference type="EMBL" id="TVO36343.1"/>
    </source>
</evidence>
<reference evidence="1 2" key="1">
    <citation type="submission" date="2019-07" db="EMBL/GenBank/DDBJ databases">
        <title>The draft genome sequence of Vibrio algivorus M1486.</title>
        <authorList>
            <person name="Meng X."/>
        </authorList>
    </citation>
    <scope>NUCLEOTIDE SEQUENCE [LARGE SCALE GENOMIC DNA]</scope>
    <source>
        <strain evidence="1 2">M1486</strain>
    </source>
</reference>
<dbReference type="Proteomes" id="UP000319828">
    <property type="component" value="Unassembled WGS sequence"/>
</dbReference>
<gene>
    <name evidence="1" type="ORF">FOF44_09350</name>
</gene>
<protein>
    <submittedName>
        <fullName evidence="1">Prepilin peptidase</fullName>
    </submittedName>
</protein>
<dbReference type="AlphaFoldDB" id="A0A557P6Q5"/>